<evidence type="ECO:0000256" key="8">
    <source>
        <dbReference type="SAM" id="MobiDB-lite"/>
    </source>
</evidence>
<evidence type="ECO:0000256" key="4">
    <source>
        <dbReference type="ARBA" id="ARBA00023015"/>
    </source>
</evidence>
<dbReference type="Pfam" id="PF00847">
    <property type="entry name" value="AP2"/>
    <property type="match status" value="1"/>
</dbReference>
<dbReference type="EMBL" id="OU503039">
    <property type="protein sequence ID" value="CAI9760182.1"/>
    <property type="molecule type" value="Genomic_DNA"/>
</dbReference>
<keyword evidence="4" id="KW-0805">Transcription regulation</keyword>
<dbReference type="SUPFAM" id="SSF54171">
    <property type="entry name" value="DNA-binding domain"/>
    <property type="match status" value="1"/>
</dbReference>
<evidence type="ECO:0000256" key="5">
    <source>
        <dbReference type="ARBA" id="ARBA00023125"/>
    </source>
</evidence>
<keyword evidence="3" id="KW-0611">Plant defense</keyword>
<dbReference type="PROSITE" id="PS51032">
    <property type="entry name" value="AP2_ERF"/>
    <property type="match status" value="1"/>
</dbReference>
<dbReference type="CDD" id="cd00018">
    <property type="entry name" value="AP2"/>
    <property type="match status" value="1"/>
</dbReference>
<keyword evidence="6" id="KW-0804">Transcription</keyword>
<dbReference type="PRINTS" id="PR00367">
    <property type="entry name" value="ETHRSPELEMNT"/>
</dbReference>
<evidence type="ECO:0000313" key="10">
    <source>
        <dbReference type="EMBL" id="CAI9760182.1"/>
    </source>
</evidence>
<dbReference type="FunFam" id="3.30.730.10:FF:000001">
    <property type="entry name" value="Ethylene-responsive transcription factor 2"/>
    <property type="match status" value="1"/>
</dbReference>
<dbReference type="InterPro" id="IPR001471">
    <property type="entry name" value="AP2/ERF_dom"/>
</dbReference>
<evidence type="ECO:0000256" key="1">
    <source>
        <dbReference type="ARBA" id="ARBA00004123"/>
    </source>
</evidence>
<gene>
    <name evidence="10" type="ORF">FPE_LOCUS7612</name>
</gene>
<dbReference type="GO" id="GO:0003677">
    <property type="term" value="F:DNA binding"/>
    <property type="evidence" value="ECO:0007669"/>
    <property type="project" value="UniProtKB-KW"/>
</dbReference>
<dbReference type="GO" id="GO:0005634">
    <property type="term" value="C:nucleus"/>
    <property type="evidence" value="ECO:0007669"/>
    <property type="project" value="UniProtKB-SubCell"/>
</dbReference>
<keyword evidence="11" id="KW-1185">Reference proteome</keyword>
<reference evidence="10" key="1">
    <citation type="submission" date="2023-05" db="EMBL/GenBank/DDBJ databases">
        <authorList>
            <person name="Huff M."/>
        </authorList>
    </citation>
    <scope>NUCLEOTIDE SEQUENCE</scope>
</reference>
<dbReference type="PANTHER" id="PTHR31677">
    <property type="entry name" value="AP2 DOMAIN CLASS TRANSCRIPTION FACTOR"/>
    <property type="match status" value="1"/>
</dbReference>
<evidence type="ECO:0000313" key="11">
    <source>
        <dbReference type="Proteomes" id="UP000834106"/>
    </source>
</evidence>
<comment type="subcellular location">
    <subcellularLocation>
        <location evidence="1">Nucleus</location>
    </subcellularLocation>
</comment>
<dbReference type="InterPro" id="IPR016177">
    <property type="entry name" value="DNA-bd_dom_sf"/>
</dbReference>
<organism evidence="10 11">
    <name type="scientific">Fraxinus pennsylvanica</name>
    <dbReference type="NCBI Taxonomy" id="56036"/>
    <lineage>
        <taxon>Eukaryota</taxon>
        <taxon>Viridiplantae</taxon>
        <taxon>Streptophyta</taxon>
        <taxon>Embryophyta</taxon>
        <taxon>Tracheophyta</taxon>
        <taxon>Spermatophyta</taxon>
        <taxon>Magnoliopsida</taxon>
        <taxon>eudicotyledons</taxon>
        <taxon>Gunneridae</taxon>
        <taxon>Pentapetalae</taxon>
        <taxon>asterids</taxon>
        <taxon>lamiids</taxon>
        <taxon>Lamiales</taxon>
        <taxon>Oleaceae</taxon>
        <taxon>Oleeae</taxon>
        <taxon>Fraxinus</taxon>
    </lineage>
</organism>
<proteinExistence type="predicted"/>
<protein>
    <recommendedName>
        <fullName evidence="9">AP2/ERF domain-containing protein</fullName>
    </recommendedName>
</protein>
<dbReference type="AlphaFoldDB" id="A0AAD2DML4"/>
<dbReference type="Gene3D" id="3.30.730.10">
    <property type="entry name" value="AP2/ERF domain"/>
    <property type="match status" value="1"/>
</dbReference>
<dbReference type="PANTHER" id="PTHR31677:SF228">
    <property type="entry name" value="ETHYLENE-RESPONSIVE TRANSCRIPTION FACTOR 10-RELATED"/>
    <property type="match status" value="1"/>
</dbReference>
<feature type="region of interest" description="Disordered" evidence="8">
    <location>
        <begin position="94"/>
        <end position="130"/>
    </location>
</feature>
<evidence type="ECO:0000256" key="3">
    <source>
        <dbReference type="ARBA" id="ARBA00022821"/>
    </source>
</evidence>
<name>A0AAD2DML4_9LAMI</name>
<evidence type="ECO:0000256" key="6">
    <source>
        <dbReference type="ARBA" id="ARBA00023163"/>
    </source>
</evidence>
<dbReference type="GO" id="GO:0006952">
    <property type="term" value="P:defense response"/>
    <property type="evidence" value="ECO:0007669"/>
    <property type="project" value="UniProtKB-KW"/>
</dbReference>
<keyword evidence="5" id="KW-0238">DNA-binding</keyword>
<evidence type="ECO:0000256" key="2">
    <source>
        <dbReference type="ARBA" id="ARBA00022745"/>
    </source>
</evidence>
<keyword evidence="7" id="KW-0539">Nucleus</keyword>
<feature type="compositionally biased region" description="Polar residues" evidence="8">
    <location>
        <begin position="100"/>
        <end position="114"/>
    </location>
</feature>
<dbReference type="Proteomes" id="UP000834106">
    <property type="component" value="Chromosome 4"/>
</dbReference>
<evidence type="ECO:0000256" key="7">
    <source>
        <dbReference type="ARBA" id="ARBA00023242"/>
    </source>
</evidence>
<dbReference type="GO" id="GO:0009873">
    <property type="term" value="P:ethylene-activated signaling pathway"/>
    <property type="evidence" value="ECO:0007669"/>
    <property type="project" value="UniProtKB-KW"/>
</dbReference>
<sequence length="242" mass="26245">MAPREKAVAAEKVGGGIKEGHFRGVRKRPWGRYAAEIRDPGKKSRVWLGTFDTAEEAARAYDNAARQFRGAKAKTNFPSPDLNMNAENLKKSKDFHGSKKTIQSRSPSQSSTVESAGHDNSPAVMDSSPLDLTLGGSRKFPFQNHDYFGPSPMPGQLTGRFVGILPVQSQMLYLNALSKQEMVNHVNGHRLMTMDFLKGGNAAGFESESDSSAVVDVKPNYGLGLGLGLGLDLNFPPPPENI</sequence>
<evidence type="ECO:0000259" key="9">
    <source>
        <dbReference type="PROSITE" id="PS51032"/>
    </source>
</evidence>
<dbReference type="InterPro" id="IPR036955">
    <property type="entry name" value="AP2/ERF_dom_sf"/>
</dbReference>
<dbReference type="SMART" id="SM00380">
    <property type="entry name" value="AP2"/>
    <property type="match status" value="1"/>
</dbReference>
<accession>A0AAD2DML4</accession>
<feature type="domain" description="AP2/ERF" evidence="9">
    <location>
        <begin position="21"/>
        <end position="78"/>
    </location>
</feature>
<keyword evidence="2" id="KW-0936">Ethylene signaling pathway</keyword>
<dbReference type="GO" id="GO:0003700">
    <property type="term" value="F:DNA-binding transcription factor activity"/>
    <property type="evidence" value="ECO:0007669"/>
    <property type="project" value="InterPro"/>
</dbReference>